<dbReference type="EMBL" id="AZBU02000009">
    <property type="protein sequence ID" value="TKR64121.1"/>
    <property type="molecule type" value="Genomic_DNA"/>
</dbReference>
<organism evidence="1 2">
    <name type="scientific">Steinernema carpocapsae</name>
    <name type="common">Entomopathogenic nematode</name>
    <dbReference type="NCBI Taxonomy" id="34508"/>
    <lineage>
        <taxon>Eukaryota</taxon>
        <taxon>Metazoa</taxon>
        <taxon>Ecdysozoa</taxon>
        <taxon>Nematoda</taxon>
        <taxon>Chromadorea</taxon>
        <taxon>Rhabditida</taxon>
        <taxon>Tylenchina</taxon>
        <taxon>Panagrolaimomorpha</taxon>
        <taxon>Strongyloidoidea</taxon>
        <taxon>Steinernematidae</taxon>
        <taxon>Steinernema</taxon>
    </lineage>
</organism>
<comment type="caution">
    <text evidence="1">The sequence shown here is derived from an EMBL/GenBank/DDBJ whole genome shotgun (WGS) entry which is preliminary data.</text>
</comment>
<proteinExistence type="predicted"/>
<reference evidence="1 2" key="2">
    <citation type="journal article" date="2019" name="G3 (Bethesda)">
        <title>Hybrid Assembly of the Genome of the Entomopathogenic Nematode Steinernema carpocapsae Identifies the X-Chromosome.</title>
        <authorList>
            <person name="Serra L."/>
            <person name="Macchietto M."/>
            <person name="Macias-Munoz A."/>
            <person name="McGill C.J."/>
            <person name="Rodriguez I.M."/>
            <person name="Rodriguez B."/>
            <person name="Murad R."/>
            <person name="Mortazavi A."/>
        </authorList>
    </citation>
    <scope>NUCLEOTIDE SEQUENCE [LARGE SCALE GENOMIC DNA]</scope>
    <source>
        <strain evidence="1 2">ALL</strain>
    </source>
</reference>
<name>A0A4U5M5I1_STECR</name>
<dbReference type="Proteomes" id="UP000298663">
    <property type="component" value="Unassembled WGS sequence"/>
</dbReference>
<dbReference type="AlphaFoldDB" id="A0A4U5M5I1"/>
<sequence length="70" mass="8059">MFIFQKDKINSRAMAPSALFYDAPVGSACFRSVFQSRPEKLNFVLVPCGSLRLRWQLLLCWSIALRSWCS</sequence>
<gene>
    <name evidence="1" type="ORF">L596_024705</name>
</gene>
<evidence type="ECO:0000313" key="1">
    <source>
        <dbReference type="EMBL" id="TKR64121.1"/>
    </source>
</evidence>
<evidence type="ECO:0000313" key="2">
    <source>
        <dbReference type="Proteomes" id="UP000298663"/>
    </source>
</evidence>
<accession>A0A4U5M5I1</accession>
<reference evidence="1 2" key="1">
    <citation type="journal article" date="2015" name="Genome Biol.">
        <title>Comparative genomics of Steinernema reveals deeply conserved gene regulatory networks.</title>
        <authorList>
            <person name="Dillman A.R."/>
            <person name="Macchietto M."/>
            <person name="Porter C.F."/>
            <person name="Rogers A."/>
            <person name="Williams B."/>
            <person name="Antoshechkin I."/>
            <person name="Lee M.M."/>
            <person name="Goodwin Z."/>
            <person name="Lu X."/>
            <person name="Lewis E.E."/>
            <person name="Goodrich-Blair H."/>
            <person name="Stock S.P."/>
            <person name="Adams B.J."/>
            <person name="Sternberg P.W."/>
            <person name="Mortazavi A."/>
        </authorList>
    </citation>
    <scope>NUCLEOTIDE SEQUENCE [LARGE SCALE GENOMIC DNA]</scope>
    <source>
        <strain evidence="1 2">ALL</strain>
    </source>
</reference>
<protein>
    <submittedName>
        <fullName evidence="1">Uncharacterized protein</fullName>
    </submittedName>
</protein>
<keyword evidence="2" id="KW-1185">Reference proteome</keyword>